<dbReference type="InterPro" id="IPR001375">
    <property type="entry name" value="Peptidase_S9_cat"/>
</dbReference>
<dbReference type="GO" id="GO:0006508">
    <property type="term" value="P:proteolysis"/>
    <property type="evidence" value="ECO:0007669"/>
    <property type="project" value="UniProtKB-KW"/>
</dbReference>
<dbReference type="OrthoDB" id="416344at2759"/>
<dbReference type="GO" id="GO:0005737">
    <property type="term" value="C:cytoplasm"/>
    <property type="evidence" value="ECO:0007669"/>
    <property type="project" value="UniProtKB-SubCell"/>
</dbReference>
<dbReference type="Proteomes" id="UP000440578">
    <property type="component" value="Unassembled WGS sequence"/>
</dbReference>
<protein>
    <recommendedName>
        <fullName evidence="8">Prolyl endopeptidase</fullName>
        <ecNumber evidence="8">3.4.21.-</ecNumber>
    </recommendedName>
</protein>
<dbReference type="PANTHER" id="PTHR42776:SF4">
    <property type="entry name" value="ACYLAMINO-ACID-RELEASING ENZYME"/>
    <property type="match status" value="1"/>
</dbReference>
<dbReference type="AlphaFoldDB" id="A0A6A4VVE0"/>
<evidence type="ECO:0000256" key="1">
    <source>
        <dbReference type="ARBA" id="ARBA00000721"/>
    </source>
</evidence>
<dbReference type="SUPFAM" id="SSF53474">
    <property type="entry name" value="alpha/beta-Hydrolases"/>
    <property type="match status" value="1"/>
</dbReference>
<dbReference type="InterPro" id="IPR029058">
    <property type="entry name" value="AB_hydrolase_fold"/>
</dbReference>
<comment type="caution">
    <text evidence="11">The sequence shown here is derived from an EMBL/GenBank/DDBJ whole genome shotgun (WGS) entry which is preliminary data.</text>
</comment>
<accession>A0A6A4VVE0</accession>
<name>A0A6A4VVE0_AMPAM</name>
<evidence type="ECO:0000259" key="10">
    <source>
        <dbReference type="Pfam" id="PF19283"/>
    </source>
</evidence>
<evidence type="ECO:0000313" key="11">
    <source>
        <dbReference type="EMBL" id="KAF0295360.1"/>
    </source>
</evidence>
<dbReference type="InterPro" id="IPR002470">
    <property type="entry name" value="Peptidase_S9A"/>
</dbReference>
<evidence type="ECO:0000256" key="3">
    <source>
        <dbReference type="ARBA" id="ARBA00005228"/>
    </source>
</evidence>
<keyword evidence="6" id="KW-0963">Cytoplasm</keyword>
<evidence type="ECO:0000256" key="2">
    <source>
        <dbReference type="ARBA" id="ARBA00004496"/>
    </source>
</evidence>
<keyword evidence="8" id="KW-0720">Serine protease</keyword>
<dbReference type="Pfam" id="PF19283">
    <property type="entry name" value="APEH_N"/>
    <property type="match status" value="1"/>
</dbReference>
<evidence type="ECO:0000313" key="12">
    <source>
        <dbReference type="Proteomes" id="UP000440578"/>
    </source>
</evidence>
<dbReference type="InterPro" id="IPR045550">
    <property type="entry name" value="AARE_N"/>
</dbReference>
<comment type="catalytic activity">
    <reaction evidence="1">
        <text>Cleavage of an N-acetyl or N-formyl amino acid from the N-terminus of a polypeptide.</text>
        <dbReference type="EC" id="3.4.19.1"/>
    </reaction>
</comment>
<organism evidence="11 12">
    <name type="scientific">Amphibalanus amphitrite</name>
    <name type="common">Striped barnacle</name>
    <name type="synonym">Balanus amphitrite</name>
    <dbReference type="NCBI Taxonomy" id="1232801"/>
    <lineage>
        <taxon>Eukaryota</taxon>
        <taxon>Metazoa</taxon>
        <taxon>Ecdysozoa</taxon>
        <taxon>Arthropoda</taxon>
        <taxon>Crustacea</taxon>
        <taxon>Multicrustacea</taxon>
        <taxon>Cirripedia</taxon>
        <taxon>Thoracica</taxon>
        <taxon>Thoracicalcarea</taxon>
        <taxon>Balanomorpha</taxon>
        <taxon>Balanoidea</taxon>
        <taxon>Balanidae</taxon>
        <taxon>Amphibalaninae</taxon>
        <taxon>Amphibalanus</taxon>
    </lineage>
</organism>
<dbReference type="SUPFAM" id="SSF82171">
    <property type="entry name" value="DPP6 N-terminal domain-like"/>
    <property type="match status" value="1"/>
</dbReference>
<keyword evidence="7 8" id="KW-0378">Hydrolase</keyword>
<comment type="subcellular location">
    <subcellularLocation>
        <location evidence="2">Cytoplasm</location>
    </subcellularLocation>
</comment>
<sequence>MSQVLDLTAMDKHGAVYSSGDFSSFQWSDDERRLLYIAEKRRPPAVSFFDENAREGSERGAESRYYADWGEQQTGQHRPVVVVLDAAVGQLTVLAPPQDVSLGQARWRRHGDTNSVVAIAWENQPRRLGLIYCSNRASHVLELPVVADAAGARLSGEAAVSCRSPRVSPDGSAVLWLESAAGGPHHAGARLVRRDMNSGVVSVLIDLVDVPEPDGFSGLYLQQLPTQCWISDTAVCFSTPVGTGLWSLTVDTASGARTRLEAAGVTVLAATPRLVVGARSGLLQPPELVVLPPAGAACWCCRRLAPPPAPLIMFPHGGPHGVMTDAWSAHVALFNQLGLAVLLINYRGSTGAGERSLHALPGRVSTLDVADCEHAARQVLSAEPSLLDAGRVAAYGGSHGGFLVTHLSGQHPDLVKAVVARNPVCDIAGMLEGTDIPDWNHVESGEAYDPLLTPSPQRLAAMLTCSPISHVDNVRAATLLMVGTADRRVPPYQVFYYGEALRQRGVPAEVRVYDDCHPLAKAAVNGDVMVHAATWMCEKLDHSPPA</sequence>
<dbReference type="Pfam" id="PF00326">
    <property type="entry name" value="Peptidase_S9"/>
    <property type="match status" value="1"/>
</dbReference>
<gene>
    <name evidence="11" type="primary">APEH</name>
    <name evidence="11" type="ORF">FJT64_007096</name>
</gene>
<reference evidence="11 12" key="1">
    <citation type="submission" date="2019-07" db="EMBL/GenBank/DDBJ databases">
        <title>Draft genome assembly of a fouling barnacle, Amphibalanus amphitrite (Darwin, 1854): The first reference genome for Thecostraca.</title>
        <authorList>
            <person name="Kim W."/>
        </authorList>
    </citation>
    <scope>NUCLEOTIDE SEQUENCE [LARGE SCALE GENOMIC DNA]</scope>
    <source>
        <strain evidence="11">SNU_AA5</strain>
        <tissue evidence="11">Soma without cirri and trophi</tissue>
    </source>
</reference>
<evidence type="ECO:0000259" key="9">
    <source>
        <dbReference type="Pfam" id="PF00326"/>
    </source>
</evidence>
<dbReference type="EMBL" id="VIIS01001621">
    <property type="protein sequence ID" value="KAF0295360.1"/>
    <property type="molecule type" value="Genomic_DNA"/>
</dbReference>
<comment type="similarity">
    <text evidence="3 8">Belongs to the peptidase S9A family.</text>
</comment>
<evidence type="ECO:0000256" key="7">
    <source>
        <dbReference type="ARBA" id="ARBA00022801"/>
    </source>
</evidence>
<proteinExistence type="inferred from homology"/>
<comment type="subunit">
    <text evidence="5">Homotetramer.</text>
</comment>
<evidence type="ECO:0000256" key="8">
    <source>
        <dbReference type="RuleBase" id="RU368024"/>
    </source>
</evidence>
<dbReference type="GO" id="GO:0004252">
    <property type="term" value="F:serine-type endopeptidase activity"/>
    <property type="evidence" value="ECO:0007669"/>
    <property type="project" value="UniProtKB-UniRule"/>
</dbReference>
<dbReference type="GO" id="GO:0008242">
    <property type="term" value="F:omega peptidase activity"/>
    <property type="evidence" value="ECO:0007669"/>
    <property type="project" value="UniProtKB-EC"/>
</dbReference>
<dbReference type="PANTHER" id="PTHR42776">
    <property type="entry name" value="SERINE PEPTIDASE S9 FAMILY MEMBER"/>
    <property type="match status" value="1"/>
</dbReference>
<feature type="domain" description="Acylamino-acid-releasing enzyme N-terminal" evidence="10">
    <location>
        <begin position="11"/>
        <end position="263"/>
    </location>
</feature>
<keyword evidence="12" id="KW-1185">Reference proteome</keyword>
<dbReference type="PRINTS" id="PR00862">
    <property type="entry name" value="PROLIGOPTASE"/>
</dbReference>
<dbReference type="Gene3D" id="3.40.50.1820">
    <property type="entry name" value="alpha/beta hydrolase"/>
    <property type="match status" value="1"/>
</dbReference>
<comment type="similarity">
    <text evidence="4">Belongs to the peptidase S9C family.</text>
</comment>
<keyword evidence="8" id="KW-0645">Protease</keyword>
<dbReference type="EC" id="3.4.21.-" evidence="8"/>
<feature type="domain" description="Peptidase S9 prolyl oligopeptidase catalytic" evidence="9">
    <location>
        <begin position="329"/>
        <end position="541"/>
    </location>
</feature>
<evidence type="ECO:0000256" key="4">
    <source>
        <dbReference type="ARBA" id="ARBA00010040"/>
    </source>
</evidence>
<evidence type="ECO:0000256" key="6">
    <source>
        <dbReference type="ARBA" id="ARBA00022490"/>
    </source>
</evidence>
<evidence type="ECO:0000256" key="5">
    <source>
        <dbReference type="ARBA" id="ARBA00011881"/>
    </source>
</evidence>